<dbReference type="KEGG" id="ssm:Spirs_2805"/>
<keyword evidence="1" id="KW-0175">Coiled coil</keyword>
<dbReference type="OrthoDB" id="5450608at2"/>
<name>E1R223_SEDSS</name>
<evidence type="ECO:0000256" key="1">
    <source>
        <dbReference type="SAM" id="Coils"/>
    </source>
</evidence>
<proteinExistence type="predicted"/>
<evidence type="ECO:0000256" key="2">
    <source>
        <dbReference type="SAM" id="MobiDB-lite"/>
    </source>
</evidence>
<dbReference type="HOGENOM" id="CLU_1037905_0_0_12"/>
<dbReference type="AlphaFoldDB" id="E1R223"/>
<feature type="coiled-coil region" evidence="1">
    <location>
        <begin position="163"/>
        <end position="190"/>
    </location>
</feature>
<feature type="region of interest" description="Disordered" evidence="2">
    <location>
        <begin position="1"/>
        <end position="51"/>
    </location>
</feature>
<organism evidence="3 4">
    <name type="scientific">Sediminispirochaeta smaragdinae (strain DSM 11293 / JCM 15392 / SEBR 4228)</name>
    <name type="common">Spirochaeta smaragdinae</name>
    <dbReference type="NCBI Taxonomy" id="573413"/>
    <lineage>
        <taxon>Bacteria</taxon>
        <taxon>Pseudomonadati</taxon>
        <taxon>Spirochaetota</taxon>
        <taxon>Spirochaetia</taxon>
        <taxon>Spirochaetales</taxon>
        <taxon>Spirochaetaceae</taxon>
        <taxon>Sediminispirochaeta</taxon>
    </lineage>
</organism>
<dbReference type="RefSeq" id="WP_013255368.1">
    <property type="nucleotide sequence ID" value="NC_014364.1"/>
</dbReference>
<evidence type="ECO:0000313" key="3">
    <source>
        <dbReference type="EMBL" id="ADK81908.1"/>
    </source>
</evidence>
<dbReference type="Proteomes" id="UP000002318">
    <property type="component" value="Chromosome"/>
</dbReference>
<protein>
    <submittedName>
        <fullName evidence="3">Uncharacterized protein</fullName>
    </submittedName>
</protein>
<feature type="compositionally biased region" description="Low complexity" evidence="2">
    <location>
        <begin position="7"/>
        <end position="43"/>
    </location>
</feature>
<accession>E1R223</accession>
<reference evidence="3 4" key="1">
    <citation type="journal article" date="2010" name="Stand. Genomic Sci.">
        <title>Complete genome sequence of Spirochaeta smaragdinae type strain (SEBR 4228).</title>
        <authorList>
            <person name="Mavromatis K."/>
            <person name="Yasawong M."/>
            <person name="Chertkov O."/>
            <person name="Lapidus A."/>
            <person name="Lucas S."/>
            <person name="Nolan M."/>
            <person name="Del Rio T.G."/>
            <person name="Tice H."/>
            <person name="Cheng J.F."/>
            <person name="Pitluck S."/>
            <person name="Liolios K."/>
            <person name="Ivanova N."/>
            <person name="Tapia R."/>
            <person name="Han C."/>
            <person name="Bruce D."/>
            <person name="Goodwin L."/>
            <person name="Pati A."/>
            <person name="Chen A."/>
            <person name="Palaniappan K."/>
            <person name="Land M."/>
            <person name="Hauser L."/>
            <person name="Chang Y.J."/>
            <person name="Jeffries C.D."/>
            <person name="Detter J.C."/>
            <person name="Rohde M."/>
            <person name="Brambilla E."/>
            <person name="Spring S."/>
            <person name="Goker M."/>
            <person name="Sikorski J."/>
            <person name="Woyke T."/>
            <person name="Bristow J."/>
            <person name="Eisen J.A."/>
            <person name="Markowitz V."/>
            <person name="Hugenholtz P."/>
            <person name="Klenk H.P."/>
            <person name="Kyrpides N.C."/>
        </authorList>
    </citation>
    <scope>NUCLEOTIDE SEQUENCE [LARGE SCALE GENOMIC DNA]</scope>
    <source>
        <strain evidence="4">DSM 11293 / JCM 15392 / SEBR 4228</strain>
    </source>
</reference>
<evidence type="ECO:0000313" key="4">
    <source>
        <dbReference type="Proteomes" id="UP000002318"/>
    </source>
</evidence>
<dbReference type="EMBL" id="CP002116">
    <property type="protein sequence ID" value="ADK81908.1"/>
    <property type="molecule type" value="Genomic_DNA"/>
</dbReference>
<dbReference type="eggNOG" id="ENOG5030HK9">
    <property type="taxonomic scope" value="Bacteria"/>
</dbReference>
<dbReference type="STRING" id="573413.Spirs_2805"/>
<keyword evidence="4" id="KW-1185">Reference proteome</keyword>
<sequence>MSDIMDPQTTGDNPNNDNGAGANAGAEGAGEQQQAQQTQQTTTSDLPRWMYQLSGDLQKDDRLSGFTKPDELAKAYLDYAGKADKLIELPGEKDAEGWKKFYGKLGRPETPEGYDFSGVSIPETIEKSELADFRNMAHELGLSKAQAAKLLEHSIADLNSITTKADENAKAEAQKKLDEKKQKIGALVEKYGDNFEEIVTKAHRAYEAVGSKELGEYLDSSGLGDDPVMVGAFLSIAEKIGEDTLFGSSHGGGRDEGADWYPNTNFDS</sequence>
<gene>
    <name evidence="3" type="ordered locus">Spirs_2805</name>
</gene>
<feature type="region of interest" description="Disordered" evidence="2">
    <location>
        <begin position="245"/>
        <end position="268"/>
    </location>
</feature>